<keyword evidence="4" id="KW-1185">Reference proteome</keyword>
<name>A0A4P8XNK8_9BACL</name>
<dbReference type="Proteomes" id="UP000300879">
    <property type="component" value="Chromosome"/>
</dbReference>
<feature type="region of interest" description="Disordered" evidence="1">
    <location>
        <begin position="1"/>
        <end position="43"/>
    </location>
</feature>
<sequence>MNMKSRSHKRKSRLKRAAEMLHPSKGREARSRRSCARRRPPGKALKLPIEQRKLQEDRRVSAVVGVGNGMIYAPEVVESLLSMSLHEVIIVLDESQSQAFEHARSCKGAIVINQPDILSAGAAHVLGAEVSTGEIVMFMPGDRIVTEEELALYIEACSQGTDVVLQDLSGRLPAFKHQSREMRVRSFLNRIMGREDLNASSLTELPHALSRRAIQCMGSFRLATPAKAHGSALAGGLKIRAVSAAPLAPESTKESEKGMDMDMSESSLAEEILIGDYLEALGSMMERLGPSLTLAPPSRKVLAARRNRR</sequence>
<feature type="compositionally biased region" description="Basic residues" evidence="1">
    <location>
        <begin position="1"/>
        <end position="15"/>
    </location>
</feature>
<dbReference type="Pfam" id="PF00535">
    <property type="entry name" value="Glycos_transf_2"/>
    <property type="match status" value="1"/>
</dbReference>
<evidence type="ECO:0000313" key="3">
    <source>
        <dbReference type="EMBL" id="QCT01899.1"/>
    </source>
</evidence>
<reference evidence="3 4" key="1">
    <citation type="submission" date="2019-05" db="EMBL/GenBank/DDBJ databases">
        <authorList>
            <person name="Chen C."/>
        </authorList>
    </citation>
    <scope>NUCLEOTIDE SEQUENCE [LARGE SCALE GENOMIC DNA]</scope>
    <source>
        <strain evidence="3 4">HB172198</strain>
    </source>
</reference>
<dbReference type="InterPro" id="IPR001173">
    <property type="entry name" value="Glyco_trans_2-like"/>
</dbReference>
<evidence type="ECO:0000256" key="1">
    <source>
        <dbReference type="SAM" id="MobiDB-lite"/>
    </source>
</evidence>
<feature type="compositionally biased region" description="Basic residues" evidence="1">
    <location>
        <begin position="32"/>
        <end position="41"/>
    </location>
</feature>
<dbReference type="EMBL" id="CP040396">
    <property type="protein sequence ID" value="QCT01899.1"/>
    <property type="molecule type" value="Genomic_DNA"/>
</dbReference>
<evidence type="ECO:0000313" key="4">
    <source>
        <dbReference type="Proteomes" id="UP000300879"/>
    </source>
</evidence>
<gene>
    <name evidence="3" type="ORF">E6C60_1181</name>
</gene>
<dbReference type="GO" id="GO:0016740">
    <property type="term" value="F:transferase activity"/>
    <property type="evidence" value="ECO:0007669"/>
    <property type="project" value="UniProtKB-KW"/>
</dbReference>
<evidence type="ECO:0000259" key="2">
    <source>
        <dbReference type="Pfam" id="PF00535"/>
    </source>
</evidence>
<dbReference type="CDD" id="cd00761">
    <property type="entry name" value="Glyco_tranf_GTA_type"/>
    <property type="match status" value="1"/>
</dbReference>
<dbReference type="Gene3D" id="3.90.550.10">
    <property type="entry name" value="Spore Coat Polysaccharide Biosynthesis Protein SpsA, Chain A"/>
    <property type="match status" value="1"/>
</dbReference>
<dbReference type="InterPro" id="IPR029044">
    <property type="entry name" value="Nucleotide-diphossugar_trans"/>
</dbReference>
<dbReference type="SUPFAM" id="SSF53448">
    <property type="entry name" value="Nucleotide-diphospho-sugar transferases"/>
    <property type="match status" value="1"/>
</dbReference>
<keyword evidence="3" id="KW-0808">Transferase</keyword>
<dbReference type="KEGG" id="palo:E6C60_1181"/>
<feature type="domain" description="Glycosyltransferase 2-like" evidence="2">
    <location>
        <begin position="73"/>
        <end position="184"/>
    </location>
</feature>
<organism evidence="3 4">
    <name type="scientific">Paenibacillus algicola</name>
    <dbReference type="NCBI Taxonomy" id="2565926"/>
    <lineage>
        <taxon>Bacteria</taxon>
        <taxon>Bacillati</taxon>
        <taxon>Bacillota</taxon>
        <taxon>Bacilli</taxon>
        <taxon>Bacillales</taxon>
        <taxon>Paenibacillaceae</taxon>
        <taxon>Paenibacillus</taxon>
    </lineage>
</organism>
<dbReference type="AlphaFoldDB" id="A0A4P8XNK8"/>
<protein>
    <submittedName>
        <fullName evidence="3">Putative glycosyl transferase</fullName>
    </submittedName>
</protein>
<accession>A0A4P8XNK8</accession>
<dbReference type="OrthoDB" id="2902148at2"/>
<proteinExistence type="predicted"/>